<keyword evidence="2" id="KW-1185">Reference proteome</keyword>
<protein>
    <submittedName>
        <fullName evidence="1">Uncharacterized protein</fullName>
    </submittedName>
</protein>
<dbReference type="RefSeq" id="WP_149817570.1">
    <property type="nucleotide sequence ID" value="NZ_VUOA01000020.1"/>
</dbReference>
<reference evidence="1 2" key="1">
    <citation type="submission" date="2019-09" db="EMBL/GenBank/DDBJ databases">
        <title>Salinarimonas rosea gen. nov., sp. nov., a new member of the a-2 subgroup of the Proteobacteria.</title>
        <authorList>
            <person name="Liu J."/>
        </authorList>
    </citation>
    <scope>NUCLEOTIDE SEQUENCE [LARGE SCALE GENOMIC DNA]</scope>
    <source>
        <strain evidence="1 2">BN140002</strain>
    </source>
</reference>
<organism evidence="1 2">
    <name type="scientific">Salinarimonas soli</name>
    <dbReference type="NCBI Taxonomy" id="1638099"/>
    <lineage>
        <taxon>Bacteria</taxon>
        <taxon>Pseudomonadati</taxon>
        <taxon>Pseudomonadota</taxon>
        <taxon>Alphaproteobacteria</taxon>
        <taxon>Hyphomicrobiales</taxon>
        <taxon>Salinarimonadaceae</taxon>
        <taxon>Salinarimonas</taxon>
    </lineage>
</organism>
<accession>A0A5B2VF56</accession>
<dbReference type="AlphaFoldDB" id="A0A5B2VF56"/>
<dbReference type="EMBL" id="VUOA01000020">
    <property type="protein sequence ID" value="KAA2237070.1"/>
    <property type="molecule type" value="Genomic_DNA"/>
</dbReference>
<evidence type="ECO:0000313" key="1">
    <source>
        <dbReference type="EMBL" id="KAA2237070.1"/>
    </source>
</evidence>
<comment type="caution">
    <text evidence="1">The sequence shown here is derived from an EMBL/GenBank/DDBJ whole genome shotgun (WGS) entry which is preliminary data.</text>
</comment>
<proteinExistence type="predicted"/>
<dbReference type="Proteomes" id="UP000323142">
    <property type="component" value="Unassembled WGS sequence"/>
</dbReference>
<reference evidence="1 2" key="2">
    <citation type="submission" date="2019-09" db="EMBL/GenBank/DDBJ databases">
        <authorList>
            <person name="Jin C."/>
        </authorList>
    </citation>
    <scope>NUCLEOTIDE SEQUENCE [LARGE SCALE GENOMIC DNA]</scope>
    <source>
        <strain evidence="1 2">BN140002</strain>
    </source>
</reference>
<sequence length="92" mass="10170">MLMTRMDMPITSRHGSALFLMIAHSAKHFPAVLDKAITVRQAVVLSAFGMAHNEDARAALEERLKLPAPAVQQLQLRLARAAREIVRDARLG</sequence>
<gene>
    <name evidence="1" type="ORF">F0L46_11440</name>
</gene>
<evidence type="ECO:0000313" key="2">
    <source>
        <dbReference type="Proteomes" id="UP000323142"/>
    </source>
</evidence>
<name>A0A5B2VF56_9HYPH</name>